<dbReference type="Proteomes" id="UP001230685">
    <property type="component" value="Unassembled WGS sequence"/>
</dbReference>
<evidence type="ECO:0000256" key="1">
    <source>
        <dbReference type="SAM" id="Phobius"/>
    </source>
</evidence>
<feature type="transmembrane region" description="Helical" evidence="1">
    <location>
        <begin position="164"/>
        <end position="184"/>
    </location>
</feature>
<feature type="transmembrane region" description="Helical" evidence="1">
    <location>
        <begin position="190"/>
        <end position="210"/>
    </location>
</feature>
<comment type="caution">
    <text evidence="2">The sequence shown here is derived from an EMBL/GenBank/DDBJ whole genome shotgun (WGS) entry which is preliminary data.</text>
</comment>
<keyword evidence="1" id="KW-0812">Transmembrane</keyword>
<keyword evidence="3" id="KW-1185">Reference proteome</keyword>
<dbReference type="RefSeq" id="WP_305172779.1">
    <property type="nucleotide sequence ID" value="NZ_JAUUDS010000002.1"/>
</dbReference>
<gene>
    <name evidence="2" type="ORF">Q5H91_07655</name>
</gene>
<evidence type="ECO:0000313" key="2">
    <source>
        <dbReference type="EMBL" id="MDP1027083.1"/>
    </source>
</evidence>
<name>A0ABT9EKE5_9SPHN</name>
<protein>
    <submittedName>
        <fullName evidence="2">Uncharacterized protein</fullName>
    </submittedName>
</protein>
<feature type="transmembrane region" description="Helical" evidence="1">
    <location>
        <begin position="7"/>
        <end position="26"/>
    </location>
</feature>
<reference evidence="2 3" key="1">
    <citation type="submission" date="2023-07" db="EMBL/GenBank/DDBJ databases">
        <authorList>
            <person name="Kim M.K."/>
        </authorList>
    </citation>
    <scope>NUCLEOTIDE SEQUENCE [LARGE SCALE GENOMIC DNA]</scope>
    <source>
        <strain evidence="2 3">KR1UV-12</strain>
    </source>
</reference>
<proteinExistence type="predicted"/>
<evidence type="ECO:0000313" key="3">
    <source>
        <dbReference type="Proteomes" id="UP001230685"/>
    </source>
</evidence>
<keyword evidence="1" id="KW-0472">Membrane</keyword>
<feature type="transmembrane region" description="Helical" evidence="1">
    <location>
        <begin position="46"/>
        <end position="68"/>
    </location>
</feature>
<sequence length="229" mass="25488">MKDWFPLASYEFYAFLTTGMVALAAYDRVFMGSALAHEQHWTIVSGVFWAVVAYLVGQIIAMPSAALLEHVVARRILRPPSEIVLGIHPPRRRERWLAALSGAREYQPFPVPNQTRIMGKLATGLNVASTAMDGEAAFVAAFPHARSVSDTATRLDNFINQYGMCRNVSMAAIIATAMLAYASWQTHDRMTVTLMIGAAVLAIGLFLRFIKFYAAYTREVFRTYDKVVS</sequence>
<keyword evidence="1" id="KW-1133">Transmembrane helix</keyword>
<accession>A0ABT9EKE5</accession>
<organism evidence="2 3">
    <name type="scientific">Sphingomonas aurea</name>
    <dbReference type="NCBI Taxonomy" id="3063994"/>
    <lineage>
        <taxon>Bacteria</taxon>
        <taxon>Pseudomonadati</taxon>
        <taxon>Pseudomonadota</taxon>
        <taxon>Alphaproteobacteria</taxon>
        <taxon>Sphingomonadales</taxon>
        <taxon>Sphingomonadaceae</taxon>
        <taxon>Sphingomonas</taxon>
    </lineage>
</organism>
<dbReference type="EMBL" id="JAUUDS010000002">
    <property type="protein sequence ID" value="MDP1027083.1"/>
    <property type="molecule type" value="Genomic_DNA"/>
</dbReference>